<dbReference type="OrthoDB" id="44015at2759"/>
<feature type="region of interest" description="Disordered" evidence="1">
    <location>
        <begin position="157"/>
        <end position="199"/>
    </location>
</feature>
<accession>A0A8S3Z6Z2</accession>
<evidence type="ECO:0000313" key="2">
    <source>
        <dbReference type="EMBL" id="CAG5122941.1"/>
    </source>
</evidence>
<name>A0A8S3Z6Z2_9EUPU</name>
<sequence>EQKLKEANAVQQQKASPVAAASSNPFADSSPVSSSQTTNLFGSPTEPSMPVLSASSKPSDDLLSLTGNPFMDSVQNVMTSAYPQASNNPFGAPVFQTNGFTATTTTGNAFSSDADFAMAFNNGVTGTQGLFSSPAGTSGKAPPAGLDLYPLDLLESSGGPAVSPSPGLSTDFAGLAPQPSPVPTPHSLGGSLSGLEGTDPMRASPVPSPVGGFAAPLGGRPLQGFDAGSFGGSGFGTGMPGGLVGSSAPQGAFYGQPSVPANMMGQGMMQTHGYYQNLGHSMPVNISGPIGPRSVGVAVPGSPNLGMGGSPVRIMTRGGKSPAASLSSSPSGPGLEDAVRALGLTMSPSRGGADKTGTKPASRPLSPGQQFAGMSTSQASGAIVDTSFGGDMIGFGGHSTGQGVQEQESASLGSGFDAFGDVLQPVNKPSASPSHTSQIQQTQAIGKDLDTSLASLASNLSVRGAVKKDHQWQPKGESKLTGGNAFQRQPMAPSTTTAWGGQPGFQQPSGMMGAPMMYNQPVAAPMGQPMMGMGQPMGMGMGMHPGMSMQAPGMYGAQRMPMMGGFQQPRLPQQQPGQSSNVNDPFGAL</sequence>
<evidence type="ECO:0000256" key="1">
    <source>
        <dbReference type="SAM" id="MobiDB-lite"/>
    </source>
</evidence>
<protein>
    <submittedName>
        <fullName evidence="2">Uncharacterized protein</fullName>
    </submittedName>
</protein>
<dbReference type="AlphaFoldDB" id="A0A8S3Z6Z2"/>
<dbReference type="Proteomes" id="UP000678393">
    <property type="component" value="Unassembled WGS sequence"/>
</dbReference>
<comment type="caution">
    <text evidence="2">The sequence shown here is derived from an EMBL/GenBank/DDBJ whole genome shotgun (WGS) entry which is preliminary data.</text>
</comment>
<feature type="region of interest" description="Disordered" evidence="1">
    <location>
        <begin position="317"/>
        <end position="374"/>
    </location>
</feature>
<feature type="region of interest" description="Disordered" evidence="1">
    <location>
        <begin position="563"/>
        <end position="589"/>
    </location>
</feature>
<feature type="compositionally biased region" description="Low complexity" evidence="1">
    <location>
        <begin position="157"/>
        <end position="169"/>
    </location>
</feature>
<feature type="compositionally biased region" description="Basic and acidic residues" evidence="1">
    <location>
        <begin position="466"/>
        <end position="478"/>
    </location>
</feature>
<feature type="non-terminal residue" evidence="2">
    <location>
        <position position="1"/>
    </location>
</feature>
<feature type="compositionally biased region" description="Low complexity" evidence="1">
    <location>
        <begin position="564"/>
        <end position="578"/>
    </location>
</feature>
<feature type="compositionally biased region" description="Polar residues" evidence="1">
    <location>
        <begin position="9"/>
        <end position="46"/>
    </location>
</feature>
<feature type="region of interest" description="Disordered" evidence="1">
    <location>
        <begin position="1"/>
        <end position="60"/>
    </location>
</feature>
<keyword evidence="3" id="KW-1185">Reference proteome</keyword>
<evidence type="ECO:0000313" key="3">
    <source>
        <dbReference type="Proteomes" id="UP000678393"/>
    </source>
</evidence>
<organism evidence="2 3">
    <name type="scientific">Candidula unifasciata</name>
    <dbReference type="NCBI Taxonomy" id="100452"/>
    <lineage>
        <taxon>Eukaryota</taxon>
        <taxon>Metazoa</taxon>
        <taxon>Spiralia</taxon>
        <taxon>Lophotrochozoa</taxon>
        <taxon>Mollusca</taxon>
        <taxon>Gastropoda</taxon>
        <taxon>Heterobranchia</taxon>
        <taxon>Euthyneura</taxon>
        <taxon>Panpulmonata</taxon>
        <taxon>Eupulmonata</taxon>
        <taxon>Stylommatophora</taxon>
        <taxon>Helicina</taxon>
        <taxon>Helicoidea</taxon>
        <taxon>Geomitridae</taxon>
        <taxon>Candidula</taxon>
    </lineage>
</organism>
<feature type="compositionally biased region" description="Polar residues" evidence="1">
    <location>
        <begin position="484"/>
        <end position="506"/>
    </location>
</feature>
<gene>
    <name evidence="2" type="ORF">CUNI_LOCUS8499</name>
</gene>
<feature type="region of interest" description="Disordered" evidence="1">
    <location>
        <begin position="465"/>
        <end position="506"/>
    </location>
</feature>
<feature type="compositionally biased region" description="Low complexity" evidence="1">
    <location>
        <begin position="321"/>
        <end position="335"/>
    </location>
</feature>
<dbReference type="EMBL" id="CAJHNH020001402">
    <property type="protein sequence ID" value="CAG5122941.1"/>
    <property type="molecule type" value="Genomic_DNA"/>
</dbReference>
<proteinExistence type="predicted"/>
<reference evidence="2" key="1">
    <citation type="submission" date="2021-04" db="EMBL/GenBank/DDBJ databases">
        <authorList>
            <consortium name="Molecular Ecology Group"/>
        </authorList>
    </citation>
    <scope>NUCLEOTIDE SEQUENCE</scope>
</reference>